<dbReference type="InterPro" id="IPR004826">
    <property type="entry name" value="bZIP_Maf"/>
</dbReference>
<evidence type="ECO:0000256" key="5">
    <source>
        <dbReference type="ARBA" id="ARBA00023163"/>
    </source>
</evidence>
<keyword evidence="11" id="KW-1185">Reference proteome</keyword>
<keyword evidence="6" id="KW-0539">Nucleus</keyword>
<accession>A0ABS2Y494</accession>
<dbReference type="CDD" id="cd14720">
    <property type="entry name" value="bZIP_NFE2-like"/>
    <property type="match status" value="1"/>
</dbReference>
<keyword evidence="5" id="KW-0804">Transcription</keyword>
<dbReference type="PANTHER" id="PTHR24411:SF3">
    <property type="entry name" value="NUCLEAR FACTOR ERYTHROID 2-RELATED FACTOR 2"/>
    <property type="match status" value="1"/>
</dbReference>
<evidence type="ECO:0000256" key="6">
    <source>
        <dbReference type="ARBA" id="ARBA00023242"/>
    </source>
</evidence>
<feature type="domain" description="BZIP" evidence="9">
    <location>
        <begin position="829"/>
        <end position="892"/>
    </location>
</feature>
<feature type="compositionally biased region" description="Polar residues" evidence="8">
    <location>
        <begin position="686"/>
        <end position="696"/>
    </location>
</feature>
<sequence length="939" mass="103294">MPDVDKAPLLDAPISLGRTFGPAVSVKHLDKCLLPPCALVRGRSSCWQAPQTCTFTRNVPVPTAPLGDLRHCLHATAVTGNQAPPQGKGNAGCCARGSVGLEAQSMPIAILVLWLMDRERCEAYEREQTPNYLEEGVELVLSYLEAAINRTAAQVAVSPVPRWGDRRDPKPERELFPSLPVEDECLLVSLPLPSPPGGVASRSALPGVTGTASPGVGSCSTLPGVTGTASPGVADSSAWPQGSVWLEPHQRELPAMRKGREVRRPPFPAAISLLEFWGLESPQRELPSIKGGEVRRPPSTAAVSLLEILGEVWRPPTSAAFPLLDLPRLKESVWELSAFLLPVDMDLIDILWRQDIDLGAGREVFDYSHRQKEYELEKQKKLEKERQEQLQKEEEKALLAQLQLDEETGEFVPRLAQHIKPEASPVPREASQHVVISEEDGAALSFDECMQLLAESFPLVEDIAVSPAALEPLVPDPTGSSPVLMAPHQPQQAQASLLTSPLPDHKSAQDIEQAWQELLSIPELQQCLNMPDLTELSSYTIPNKPPEIQNVNYNFYMSNPAEAMASAADPGCPGGFLSSFESTYTNVIPPENLNQMTINTSDLNTPFGSGSICEMFYPSHINTNINNIPPTNNVNTPLADLLSKPPLKPMDISGFTVPEGFESNPPQNIPELPDSDSGLSMDASPVASSPEGSVKSSIYGDAAFGNSDSDMEDMDSSPGSVQPEFAKMFPLSYHGDGYQASPSTAQTNQTFNLEPKTPKKELPTSPGHIKPPFTKDKSRRRLESRLSRDEQRAKALQIPFPIDNIINLPVDDFNEIMSKHQLNEAQLALIRDIRRRGKNKIAAQNCRKRKMENIVGLEYDLDSLKDEKEKQLKEKEENDRSLLQLKQQLNDLYLEVFSMLRDKDGKPYSPSEYSLQQTSDGSVFLIPKSKKSQLKKKVK</sequence>
<dbReference type="Gene3D" id="1.10.880.10">
    <property type="entry name" value="Transcription factor, Skn-1-like, DNA-binding domain"/>
    <property type="match status" value="1"/>
</dbReference>
<reference evidence="10" key="1">
    <citation type="journal article" date="2021" name="Cell">
        <title>Tracing the genetic footprints of vertebrate landing in non-teleost ray-finned fishes.</title>
        <authorList>
            <person name="Bi X."/>
            <person name="Wang K."/>
            <person name="Yang L."/>
            <person name="Pan H."/>
            <person name="Jiang H."/>
            <person name="Wei Q."/>
            <person name="Fang M."/>
            <person name="Yu H."/>
            <person name="Zhu C."/>
            <person name="Cai Y."/>
            <person name="He Y."/>
            <person name="Gan X."/>
            <person name="Zeng H."/>
            <person name="Yu D."/>
            <person name="Zhu Y."/>
            <person name="Jiang H."/>
            <person name="Qiu Q."/>
            <person name="Yang H."/>
            <person name="Zhang Y.E."/>
            <person name="Wang W."/>
            <person name="Zhu M."/>
            <person name="He S."/>
            <person name="Zhang G."/>
        </authorList>
    </citation>
    <scope>NUCLEOTIDE SEQUENCE</scope>
    <source>
        <strain evidence="10">Pddl_001</strain>
    </source>
</reference>
<evidence type="ECO:0000256" key="1">
    <source>
        <dbReference type="ARBA" id="ARBA00008157"/>
    </source>
</evidence>
<dbReference type="SUPFAM" id="SSF47454">
    <property type="entry name" value="A DNA-binding domain in eukaryotic transcription factors"/>
    <property type="match status" value="1"/>
</dbReference>
<dbReference type="PANTHER" id="PTHR24411">
    <property type="entry name" value="NUCLEAR FACTOR ERYTHROID 2-RELATED FACTOR"/>
    <property type="match status" value="1"/>
</dbReference>
<feature type="non-terminal residue" evidence="10">
    <location>
        <position position="939"/>
    </location>
</feature>
<feature type="coiled-coil region" evidence="7">
    <location>
        <begin position="373"/>
        <end position="410"/>
    </location>
</feature>
<evidence type="ECO:0000256" key="4">
    <source>
        <dbReference type="ARBA" id="ARBA00023159"/>
    </source>
</evidence>
<dbReference type="PROSITE" id="PS50217">
    <property type="entry name" value="BZIP"/>
    <property type="match status" value="1"/>
</dbReference>
<evidence type="ECO:0000259" key="9">
    <source>
        <dbReference type="PROSITE" id="PS50217"/>
    </source>
</evidence>
<comment type="caution">
    <text evidence="10">The sequence shown here is derived from an EMBL/GenBank/DDBJ whole genome shotgun (WGS) entry which is preliminary data.</text>
</comment>
<organism evidence="10 11">
    <name type="scientific">Polyodon spathula</name>
    <name type="common">North American paddlefish</name>
    <name type="synonym">Squalus spathula</name>
    <dbReference type="NCBI Taxonomy" id="7913"/>
    <lineage>
        <taxon>Eukaryota</taxon>
        <taxon>Metazoa</taxon>
        <taxon>Chordata</taxon>
        <taxon>Craniata</taxon>
        <taxon>Vertebrata</taxon>
        <taxon>Euteleostomi</taxon>
        <taxon>Actinopterygii</taxon>
        <taxon>Chondrostei</taxon>
        <taxon>Acipenseriformes</taxon>
        <taxon>Polyodontidae</taxon>
        <taxon>Polyodon</taxon>
    </lineage>
</organism>
<feature type="region of interest" description="Disordered" evidence="8">
    <location>
        <begin position="737"/>
        <end position="792"/>
    </location>
</feature>
<feature type="compositionally biased region" description="Polar residues" evidence="8">
    <location>
        <begin position="740"/>
        <end position="752"/>
    </location>
</feature>
<keyword evidence="3" id="KW-0238">DNA-binding</keyword>
<dbReference type="Pfam" id="PF03131">
    <property type="entry name" value="bZIP_Maf"/>
    <property type="match status" value="1"/>
</dbReference>
<evidence type="ECO:0000313" key="11">
    <source>
        <dbReference type="Proteomes" id="UP001166093"/>
    </source>
</evidence>
<dbReference type="InterPro" id="IPR004827">
    <property type="entry name" value="bZIP"/>
</dbReference>
<name>A0ABS2Y494_POLSP</name>
<keyword evidence="2" id="KW-0805">Transcription regulation</keyword>
<proteinExistence type="inferred from homology"/>
<evidence type="ECO:0000256" key="2">
    <source>
        <dbReference type="ARBA" id="ARBA00023015"/>
    </source>
</evidence>
<dbReference type="Proteomes" id="UP001166093">
    <property type="component" value="Unassembled WGS sequence"/>
</dbReference>
<evidence type="ECO:0000256" key="7">
    <source>
        <dbReference type="SAM" id="Coils"/>
    </source>
</evidence>
<evidence type="ECO:0000256" key="8">
    <source>
        <dbReference type="SAM" id="MobiDB-lite"/>
    </source>
</evidence>
<keyword evidence="4" id="KW-0010">Activator</keyword>
<gene>
    <name evidence="10" type="primary">Nfe2l2_1</name>
    <name evidence="10" type="ORF">GTO93_0021530</name>
</gene>
<dbReference type="EMBL" id="JAAWVQ010103368">
    <property type="protein sequence ID" value="MBN3280965.1"/>
    <property type="molecule type" value="Genomic_DNA"/>
</dbReference>
<dbReference type="InterPro" id="IPR008917">
    <property type="entry name" value="TF_DNA-bd_sf"/>
</dbReference>
<feature type="coiled-coil region" evidence="7">
    <location>
        <begin position="847"/>
        <end position="888"/>
    </location>
</feature>
<feature type="region of interest" description="Disordered" evidence="8">
    <location>
        <begin position="652"/>
        <end position="723"/>
    </location>
</feature>
<keyword evidence="7" id="KW-0175">Coiled coil</keyword>
<evidence type="ECO:0000313" key="10">
    <source>
        <dbReference type="EMBL" id="MBN3280965.1"/>
    </source>
</evidence>
<protein>
    <submittedName>
        <fullName evidence="10">NF2L2 factor</fullName>
    </submittedName>
</protein>
<dbReference type="CDD" id="cd22249">
    <property type="entry name" value="UDM1_RNF168_RNF169-like"/>
    <property type="match status" value="1"/>
</dbReference>
<feature type="non-terminal residue" evidence="10">
    <location>
        <position position="1"/>
    </location>
</feature>
<evidence type="ECO:0000256" key="3">
    <source>
        <dbReference type="ARBA" id="ARBA00023125"/>
    </source>
</evidence>
<feature type="compositionally biased region" description="Basic and acidic residues" evidence="8">
    <location>
        <begin position="773"/>
        <end position="792"/>
    </location>
</feature>
<comment type="similarity">
    <text evidence="1">Belongs to the bZIP family. CNC subfamily.</text>
</comment>
<dbReference type="PROSITE" id="PS00036">
    <property type="entry name" value="BZIP_BASIC"/>
    <property type="match status" value="1"/>
</dbReference>
<dbReference type="InterPro" id="IPR047167">
    <property type="entry name" value="NFE2-like"/>
</dbReference>
<dbReference type="SMART" id="SM00338">
    <property type="entry name" value="BRLZ"/>
    <property type="match status" value="1"/>
</dbReference>